<comment type="caution">
    <text evidence="2">The sequence shown here is derived from an EMBL/GenBank/DDBJ whole genome shotgun (WGS) entry which is preliminary data.</text>
</comment>
<feature type="region of interest" description="Disordered" evidence="1">
    <location>
        <begin position="574"/>
        <end position="644"/>
    </location>
</feature>
<accession>A0A8J4AUG4</accession>
<feature type="region of interest" description="Disordered" evidence="1">
    <location>
        <begin position="67"/>
        <end position="87"/>
    </location>
</feature>
<sequence>MACIKLNDKIFIPLYSFKARRVKWKSASSLSTVYRQHLRDVHSEIYSQGHSAYVAERTGRRVGTAAVASSPVPPPQQPPLHAAPVTTPEPGKLTVATQFLESITRVSAVRELRGVLQEAQEQGCLTSAHSVAAIMQLSSMAATFPTPGEAEAARQLGMQLLDPLQGQQSLPLTLRGHVERAALLLGLRSESSDLQLRSGVPPSSSTDGKGQPEGGLGAPRPSAAPQHVAQQPPGKRHKQVKLPPRTDQDLTSMQPQRPLQWQRPRPETQQQQHQQQQQSLPPWQPRQQRQLQRLGAAAAKSGTAASPSDPSPLAAIGTQGSSLPILRPDEAEAALSDTNSISTKDSIAASVTTAACETNSIAVPQTHGSMATLSTSITPDVGYEGTLPGNTSTPASSSPPPRQGSGSGGGDATDVAPTTAAAAILTFEEALQRAWTAWRDLDASDPGQAQVQKQAGCGRLEAALAPVAWSSVEASLQGGPPAAMSIGGIAEVVHLLASLRLKPQYDWLCAAQDRLCREIAAAEAADSGDAETGRGNAVTAASGSAEMAAVDVLEDLRQVYAATEELMQMCWEADERRKGSGGSQGPPADLSTAAQDAESLTPARVPIQDQQQRREQEEVKSQQPQQEEKGMTTSTQAGDGGQRGLAAVATVSEPICTNTAAAIGISGNSDQGRVITAEFVAIEPGGVTAVTQADSDSVASRPADTRDKGGEGAGEPAHIPSLDARASPNDPQPVFPSLQSSPPHGAGLPREQEDSSSGVWSGSLGDSCLADDGDDYDGDTTDPDVSLERLRALLWQCTGGAEAVPKEGPKDGVDALRVGNSSYTAASAVEELSSVLAEALRTEAAASRALWGSGAPAATTAAAAERPASLTVEDLSALVEAAQGAQPAGLPRQLLATAAKVLVVLRGATCEQVAPVLAACAATGYTPPSYLLEQLAMLAFPAPVPERSNSHRTQTEAAAKRQQQQQHESAEASDLSTKPSAAFVRAVHRCGAALDCLGFRLNSRQFGDWVAAVARRPAALKPTQIAQLMAACTERNYTVRPTGAAEALVASATRPIARLRQLSCSETVAVAIFAAKQGIQLGNNDGTGGGSNSSSSTRCSGLAAPLLQHLAPRLRELGTSEMVAVLPALYASGALKGECAVSTDWIPEHSAALLPHAEVLQVDQMLPLLQCYNQLGYRPNALLQLGLSLTLESHFTAAPLLPLLQALHQLLCGRMGFQPNDGLAAAVRDDLLPRLMLAATKAVSAAAPLLQQQQELLQKNKQESLSAGGLTMRQRLMVLEVLGAARVRPHPAQLAALLEVELAGGEGLMASLPGDALVAVLWQCVSFRALPSWRFIGEWLQAFATAVSADRGRCRVSPGALARVGWCLAQMGVQPEGGWQAAYHAALLPVLPKLTAEQLSLVAHSALLLRSRPSDEWLDSLLRAALGRMSELDGASAARLLHFAAAGDVEMSKDWMQSFFLHTLQLVAGRTILESPSAQMPHRSGDSMNPNHVALILRALGRLGFRPPEPWLTAALYLLCREAAALRPACFPVALMALARLCPDLVLELGPGSVVDEFVRAAYKKRGEFTFLELQWLMEALKYYPEYEMPPAAAANLLSELRRREEALDEHAEDGDDVAISLGDAVSTSWLAWEGALGTEVA</sequence>
<feature type="compositionally biased region" description="Low complexity" evidence="1">
    <location>
        <begin position="254"/>
        <end position="315"/>
    </location>
</feature>
<feature type="region of interest" description="Disordered" evidence="1">
    <location>
        <begin position="372"/>
        <end position="415"/>
    </location>
</feature>
<feature type="region of interest" description="Disordered" evidence="1">
    <location>
        <begin position="945"/>
        <end position="976"/>
    </location>
</feature>
<evidence type="ECO:0000256" key="1">
    <source>
        <dbReference type="SAM" id="MobiDB-lite"/>
    </source>
</evidence>
<feature type="compositionally biased region" description="Acidic residues" evidence="1">
    <location>
        <begin position="769"/>
        <end position="782"/>
    </location>
</feature>
<protein>
    <submittedName>
        <fullName evidence="2">Uncharacterized protein</fullName>
    </submittedName>
</protein>
<gene>
    <name evidence="2" type="ORF">Vafri_3513</name>
</gene>
<dbReference type="EMBL" id="BNCO01000004">
    <property type="protein sequence ID" value="GIL46516.1"/>
    <property type="molecule type" value="Genomic_DNA"/>
</dbReference>
<feature type="region of interest" description="Disordered" evidence="1">
    <location>
        <begin position="691"/>
        <end position="783"/>
    </location>
</feature>
<organism evidence="2 3">
    <name type="scientific">Volvox africanus</name>
    <dbReference type="NCBI Taxonomy" id="51714"/>
    <lineage>
        <taxon>Eukaryota</taxon>
        <taxon>Viridiplantae</taxon>
        <taxon>Chlorophyta</taxon>
        <taxon>core chlorophytes</taxon>
        <taxon>Chlorophyceae</taxon>
        <taxon>CS clade</taxon>
        <taxon>Chlamydomonadales</taxon>
        <taxon>Volvocaceae</taxon>
        <taxon>Volvox</taxon>
    </lineage>
</organism>
<feature type="region of interest" description="Disordered" evidence="1">
    <location>
        <begin position="193"/>
        <end position="323"/>
    </location>
</feature>
<feature type="compositionally biased region" description="Basic and acidic residues" evidence="1">
    <location>
        <begin position="611"/>
        <end position="630"/>
    </location>
</feature>
<evidence type="ECO:0000313" key="3">
    <source>
        <dbReference type="Proteomes" id="UP000747399"/>
    </source>
</evidence>
<dbReference type="Proteomes" id="UP000747399">
    <property type="component" value="Unassembled WGS sequence"/>
</dbReference>
<name>A0A8J4AUG4_9CHLO</name>
<evidence type="ECO:0000313" key="2">
    <source>
        <dbReference type="EMBL" id="GIL46516.1"/>
    </source>
</evidence>
<reference evidence="2" key="1">
    <citation type="journal article" date="2021" name="Proc. Natl. Acad. Sci. U.S.A.">
        <title>Three genomes in the algal genus Volvox reveal the fate of a haploid sex-determining region after a transition to homothallism.</title>
        <authorList>
            <person name="Yamamoto K."/>
            <person name="Hamaji T."/>
            <person name="Kawai-Toyooka H."/>
            <person name="Matsuzaki R."/>
            <person name="Takahashi F."/>
            <person name="Nishimura Y."/>
            <person name="Kawachi M."/>
            <person name="Noguchi H."/>
            <person name="Minakuchi Y."/>
            <person name="Umen J.G."/>
            <person name="Toyoda A."/>
            <person name="Nozaki H."/>
        </authorList>
    </citation>
    <scope>NUCLEOTIDE SEQUENCE</scope>
    <source>
        <strain evidence="2">NIES-3780</strain>
    </source>
</reference>
<feature type="compositionally biased region" description="Low complexity" evidence="1">
    <location>
        <begin position="955"/>
        <end position="967"/>
    </location>
</feature>
<proteinExistence type="predicted"/>
<keyword evidence="3" id="KW-1185">Reference proteome</keyword>